<dbReference type="GO" id="GO:0006571">
    <property type="term" value="P:tyrosine biosynthetic process"/>
    <property type="evidence" value="ECO:0007669"/>
    <property type="project" value="UniProtKB-UniPathway"/>
</dbReference>
<dbReference type="Gene3D" id="1.10.3660.10">
    <property type="entry name" value="6-phosphogluconate dehydrogenase C-terminal like domain"/>
    <property type="match status" value="1"/>
</dbReference>
<keyword evidence="6" id="KW-0028">Amino-acid biosynthesis</keyword>
<dbReference type="FunFam" id="1.10.3660.10:FF:000003">
    <property type="entry name" value="Prephenate dehydrogenase"/>
    <property type="match status" value="1"/>
</dbReference>
<dbReference type="InterPro" id="IPR046826">
    <property type="entry name" value="PDH_N"/>
</dbReference>
<dbReference type="NCBIfam" id="NF005107">
    <property type="entry name" value="PRK06545.1-5"/>
    <property type="match status" value="1"/>
</dbReference>
<evidence type="ECO:0000256" key="8">
    <source>
        <dbReference type="ARBA" id="ARBA00023027"/>
    </source>
</evidence>
<dbReference type="Proteomes" id="UP000199488">
    <property type="component" value="Unassembled WGS sequence"/>
</dbReference>
<keyword evidence="7" id="KW-0560">Oxidoreductase</keyword>
<proteinExistence type="inferred from homology"/>
<feature type="domain" description="Prephenate/arogenate dehydrogenase" evidence="11">
    <location>
        <begin position="3"/>
        <end position="292"/>
    </location>
</feature>
<dbReference type="RefSeq" id="WP_091611175.1">
    <property type="nucleotide sequence ID" value="NZ_FNNC01000001.1"/>
</dbReference>
<dbReference type="InterPro" id="IPR036291">
    <property type="entry name" value="NAD(P)-bd_dom_sf"/>
</dbReference>
<dbReference type="Pfam" id="PF20463">
    <property type="entry name" value="PDH_C"/>
    <property type="match status" value="1"/>
</dbReference>
<evidence type="ECO:0000313" key="13">
    <source>
        <dbReference type="EMBL" id="SDW16833.1"/>
    </source>
</evidence>
<dbReference type="InterPro" id="IPR046825">
    <property type="entry name" value="PDH_C"/>
</dbReference>
<dbReference type="GO" id="GO:0070403">
    <property type="term" value="F:NAD+ binding"/>
    <property type="evidence" value="ECO:0007669"/>
    <property type="project" value="InterPro"/>
</dbReference>
<dbReference type="PROSITE" id="PS51671">
    <property type="entry name" value="ACT"/>
    <property type="match status" value="1"/>
</dbReference>
<gene>
    <name evidence="13" type="ORF">SAMN05421781_0689</name>
</gene>
<dbReference type="EMBL" id="FNNC01000001">
    <property type="protein sequence ID" value="SDW16833.1"/>
    <property type="molecule type" value="Genomic_DNA"/>
</dbReference>
<dbReference type="PANTHER" id="PTHR21363">
    <property type="entry name" value="PREPHENATE DEHYDROGENASE"/>
    <property type="match status" value="1"/>
</dbReference>
<dbReference type="InterPro" id="IPR002912">
    <property type="entry name" value="ACT_dom"/>
</dbReference>
<dbReference type="Gene3D" id="3.30.70.260">
    <property type="match status" value="1"/>
</dbReference>
<evidence type="ECO:0000259" key="11">
    <source>
        <dbReference type="PROSITE" id="PS51176"/>
    </source>
</evidence>
<comment type="similarity">
    <text evidence="2">Belongs to the prephenate/arogenate dehydrogenase family.</text>
</comment>
<feature type="domain" description="ACT" evidence="12">
    <location>
        <begin position="297"/>
        <end position="366"/>
    </location>
</feature>
<dbReference type="Pfam" id="PF02153">
    <property type="entry name" value="PDH_N"/>
    <property type="match status" value="1"/>
</dbReference>
<dbReference type="CDD" id="cd04909">
    <property type="entry name" value="ACT_PDH-BS"/>
    <property type="match status" value="1"/>
</dbReference>
<keyword evidence="5" id="KW-0827">Tyrosine biosynthesis</keyword>
<dbReference type="PANTHER" id="PTHR21363:SF0">
    <property type="entry name" value="PREPHENATE DEHYDROGENASE [NADP(+)]"/>
    <property type="match status" value="1"/>
</dbReference>
<dbReference type="InterPro" id="IPR045865">
    <property type="entry name" value="ACT-like_dom_sf"/>
</dbReference>
<dbReference type="SUPFAM" id="SSF55021">
    <property type="entry name" value="ACT-like"/>
    <property type="match status" value="1"/>
</dbReference>
<reference evidence="13 14" key="1">
    <citation type="submission" date="2016-10" db="EMBL/GenBank/DDBJ databases">
        <authorList>
            <person name="de Groot N.N."/>
        </authorList>
    </citation>
    <scope>NUCLEOTIDE SEQUENCE [LARGE SCALE GENOMIC DNA]</scope>
    <source>
        <strain evidence="13 14">DSM 23126</strain>
    </source>
</reference>
<comment type="catalytic activity">
    <reaction evidence="10">
        <text>prephenate + NAD(+) = 3-(4-hydroxyphenyl)pyruvate + CO2 + NADH</text>
        <dbReference type="Rhea" id="RHEA:13869"/>
        <dbReference type="ChEBI" id="CHEBI:16526"/>
        <dbReference type="ChEBI" id="CHEBI:29934"/>
        <dbReference type="ChEBI" id="CHEBI:36242"/>
        <dbReference type="ChEBI" id="CHEBI:57540"/>
        <dbReference type="ChEBI" id="CHEBI:57945"/>
        <dbReference type="EC" id="1.3.1.12"/>
    </reaction>
</comment>
<dbReference type="EC" id="1.3.1.12" evidence="3"/>
<dbReference type="FunFam" id="3.40.50.720:FF:000208">
    <property type="entry name" value="Prephenate dehydrogenase"/>
    <property type="match status" value="1"/>
</dbReference>
<dbReference type="Pfam" id="PF01842">
    <property type="entry name" value="ACT"/>
    <property type="match status" value="1"/>
</dbReference>
<evidence type="ECO:0000256" key="6">
    <source>
        <dbReference type="ARBA" id="ARBA00022605"/>
    </source>
</evidence>
<evidence type="ECO:0000256" key="2">
    <source>
        <dbReference type="ARBA" id="ARBA00007964"/>
    </source>
</evidence>
<keyword evidence="9" id="KW-0057">Aromatic amino acid biosynthesis</keyword>
<keyword evidence="8" id="KW-0520">NAD</keyword>
<evidence type="ECO:0000256" key="3">
    <source>
        <dbReference type="ARBA" id="ARBA00012068"/>
    </source>
</evidence>
<evidence type="ECO:0000256" key="10">
    <source>
        <dbReference type="ARBA" id="ARBA00049260"/>
    </source>
</evidence>
<evidence type="ECO:0000259" key="12">
    <source>
        <dbReference type="PROSITE" id="PS51671"/>
    </source>
</evidence>
<protein>
    <recommendedName>
        <fullName evidence="4">Prephenate dehydrogenase</fullName>
        <ecNumber evidence="3">1.3.1.12</ecNumber>
    </recommendedName>
</protein>
<evidence type="ECO:0000256" key="1">
    <source>
        <dbReference type="ARBA" id="ARBA00005067"/>
    </source>
</evidence>
<name>A0A1H2RBH9_9BACI</name>
<dbReference type="PROSITE" id="PS51176">
    <property type="entry name" value="PDH_ADH"/>
    <property type="match status" value="1"/>
</dbReference>
<evidence type="ECO:0000256" key="4">
    <source>
        <dbReference type="ARBA" id="ARBA00016891"/>
    </source>
</evidence>
<evidence type="ECO:0000313" key="14">
    <source>
        <dbReference type="Proteomes" id="UP000199488"/>
    </source>
</evidence>
<sequence>MQKKAAVIGLGLIGGSIALAIKQEHPGVYIAGTDVDEAQTKLAVSLNVIDEAAPELEKAVKDADLVVLATPVATTEKLLVQLAGMALKPGAIVTDVGSTKTSICEQADVLSGKNVHFIGGHPMAGSHKSGVHAARVRLFENAYYVLVPNGLGSSEKIGEIKDWLQGTQAKFIELSYEQHDLLTGVISHFPHIVASALVHQVKGMEDEQAWVTKLAAGGFRDITRIASASPEMWTDILLKNNDVMRQLMEDWKQQMSAIEQMLAAGDKEQIYQFFEHAKSYRDGLPAKKQGAIPSIYDLFVDVPDHPGVISDVTGILGRTGISIINIRILETREDIMGVLQLTFRTEEDRRAGMQQLEKHDYESYIG</sequence>
<evidence type="ECO:0000256" key="5">
    <source>
        <dbReference type="ARBA" id="ARBA00022498"/>
    </source>
</evidence>
<accession>A0A1H2RBH9</accession>
<organism evidence="13 14">
    <name type="scientific">Marinococcus luteus</name>
    <dbReference type="NCBI Taxonomy" id="1122204"/>
    <lineage>
        <taxon>Bacteria</taxon>
        <taxon>Bacillati</taxon>
        <taxon>Bacillota</taxon>
        <taxon>Bacilli</taxon>
        <taxon>Bacillales</taxon>
        <taxon>Bacillaceae</taxon>
        <taxon>Marinococcus</taxon>
    </lineage>
</organism>
<comment type="pathway">
    <text evidence="1">Amino-acid biosynthesis; L-tyrosine biosynthesis; (4-hydroxyphenyl)pyruvate from prephenate (NAD(+) route): step 1/1.</text>
</comment>
<dbReference type="UniPathway" id="UPA00122">
    <property type="reaction ID" value="UER00961"/>
</dbReference>
<dbReference type="InterPro" id="IPR050812">
    <property type="entry name" value="Preph/Arog_dehydrog"/>
</dbReference>
<dbReference type="InterPro" id="IPR008927">
    <property type="entry name" value="6-PGluconate_DH-like_C_sf"/>
</dbReference>
<dbReference type="OrthoDB" id="9802008at2"/>
<evidence type="ECO:0000256" key="9">
    <source>
        <dbReference type="ARBA" id="ARBA00023141"/>
    </source>
</evidence>
<dbReference type="GO" id="GO:0008977">
    <property type="term" value="F:prephenate dehydrogenase (NAD+) activity"/>
    <property type="evidence" value="ECO:0007669"/>
    <property type="project" value="UniProtKB-EC"/>
</dbReference>
<dbReference type="SUPFAM" id="SSF48179">
    <property type="entry name" value="6-phosphogluconate dehydrogenase C-terminal domain-like"/>
    <property type="match status" value="1"/>
</dbReference>
<dbReference type="Gene3D" id="3.40.50.720">
    <property type="entry name" value="NAD(P)-binding Rossmann-like Domain"/>
    <property type="match status" value="1"/>
</dbReference>
<keyword evidence="14" id="KW-1185">Reference proteome</keyword>
<dbReference type="STRING" id="1122204.SAMN05421781_0689"/>
<dbReference type="SUPFAM" id="SSF51735">
    <property type="entry name" value="NAD(P)-binding Rossmann-fold domains"/>
    <property type="match status" value="1"/>
</dbReference>
<dbReference type="InterPro" id="IPR003099">
    <property type="entry name" value="Prephen_DH"/>
</dbReference>
<dbReference type="GO" id="GO:0004665">
    <property type="term" value="F:prephenate dehydrogenase (NADP+) activity"/>
    <property type="evidence" value="ECO:0007669"/>
    <property type="project" value="InterPro"/>
</dbReference>
<dbReference type="AlphaFoldDB" id="A0A1H2RBH9"/>
<evidence type="ECO:0000256" key="7">
    <source>
        <dbReference type="ARBA" id="ARBA00023002"/>
    </source>
</evidence>